<reference evidence="1 2" key="1">
    <citation type="submission" date="2018-08" db="EMBL/GenBank/DDBJ databases">
        <authorList>
            <person name="Amani N.Z."/>
            <person name="Ambroziak M.E."/>
            <person name="Biju A."/>
            <person name="Bushnell W."/>
            <person name="Calia C.N."/>
            <person name="Chen Y.J."/>
            <person name="Hill L.T."/>
            <person name="Karpinska S."/>
            <person name="Martinez K.C."/>
            <person name="Medwid J.R."/>
            <person name="Nguyen C."/>
            <person name="Oliver A."/>
            <person name="Pham J.P."/>
            <person name="Ramsey M.R."/>
            <person name="Ravi S."/>
            <person name="Sardina J.R."/>
            <person name="Senecal S.L."/>
            <person name="Sheen J."/>
            <person name="Shende N.V."/>
            <person name="Shi C.Y."/>
            <person name="Stuart L.C."/>
            <person name="Vu L."/>
            <person name="Wang L.Q."/>
            <person name="West L.J."/>
            <person name="Westgaard A.C."/>
            <person name="Liu R.B."/>
            <person name="Pierce E.C."/>
            <person name="Mohan S."/>
            <person name="Pogliano J."/>
            <person name="Delesalle V.A."/>
            <person name="Garlena R.A."/>
            <person name="Russell D.A."/>
            <person name="Pope W.H."/>
            <person name="Jacobs-Sera D."/>
            <person name="Hatfull G.F."/>
        </authorList>
    </citation>
    <scope>NUCLEOTIDE SEQUENCE [LARGE SCALE GENOMIC DNA]</scope>
</reference>
<accession>A0A386KKM1</accession>
<dbReference type="KEGG" id="vg:55003988"/>
<dbReference type="Pfam" id="PF05133">
    <property type="entry name" value="SPP1_portal"/>
    <property type="match status" value="1"/>
</dbReference>
<evidence type="ECO:0000313" key="2">
    <source>
        <dbReference type="Proteomes" id="UP000282247"/>
    </source>
</evidence>
<name>A0A386KKM1_9CAUD</name>
<proteinExistence type="predicted"/>
<sequence length="495" mass="54910">MALPDQGAAWPPPAWAPLYDAMRLDDAWYSGDRQRLARVYGNHKRPTERRRLWGRKTFENRPDRRDNRLHVPLAGDIASTSADLLFADMPTIKVEDTTTQDRLDLLLDEGRVQQTFLGAAEQAAALSGVFLRVTWDRDLAARPLLTVMQPDGAVPEFRFGMLRAVNFWRELDGSTESTVWRHFERHEPGRIVHALYEGSGDRVGRRVPLTEHPDTADLVDSLDLDGEGDSIATGIRDLTAAYVPNMLPNRLHRGSPIGRSDYAAPIYDMFDGLDEVWTSWMRDIRLARARLIIPDGYMRNEGPGRGASFDDDREVWHSLKMPPNEGAGITLNQFDIRVEEHRGTAEAIMRQAAQAAGYSPQSFGLDGEGQPVTATQVESRDQRSMVTRRKKAGYWKHAVADMCNVMLQLDANLFGSKIKPERPRVEFGDGVAESEQATATTLDLLARAGAVSTATKVKILNPTWDDTAVKAEVAAILAETGAAAPDPVGNFPMAA</sequence>
<gene>
    <name evidence="1" type="primary">3</name>
    <name evidence="1" type="ORF">SEA_DAROLANDSTONE_3</name>
</gene>
<dbReference type="RefSeq" id="YP_009812914.1">
    <property type="nucleotide sequence ID" value="NC_048072.1"/>
</dbReference>
<dbReference type="InterPro" id="IPR021145">
    <property type="entry name" value="Portal_protein_SPP1_Gp6-like"/>
</dbReference>
<dbReference type="GeneID" id="55003988"/>
<dbReference type="Proteomes" id="UP000282247">
    <property type="component" value="Segment"/>
</dbReference>
<organism evidence="1 2">
    <name type="scientific">Streptomyces phage Darolandstone</name>
    <dbReference type="NCBI Taxonomy" id="2315716"/>
    <lineage>
        <taxon>Viruses</taxon>
        <taxon>Duplodnaviria</taxon>
        <taxon>Heunggongvirae</taxon>
        <taxon>Uroviricota</taxon>
        <taxon>Caudoviricetes</taxon>
        <taxon>Raleighvirus</taxon>
        <taxon>Raleighvirus darolandstone</taxon>
    </lineage>
</organism>
<keyword evidence="2" id="KW-1185">Reference proteome</keyword>
<evidence type="ECO:0000313" key="1">
    <source>
        <dbReference type="EMBL" id="AYD86195.1"/>
    </source>
</evidence>
<protein>
    <submittedName>
        <fullName evidence="1">Portal protein</fullName>
    </submittedName>
</protein>
<dbReference type="EMBL" id="MH825699">
    <property type="protein sequence ID" value="AYD86195.1"/>
    <property type="molecule type" value="Genomic_DNA"/>
</dbReference>